<name>A0A7D5XJK9_FERL1</name>
<dbReference type="KEGG" id="flt:Sv326_0555"/>
<reference evidence="2" key="1">
    <citation type="submission" date="2020-07" db="EMBL/GenBank/DDBJ databases">
        <title>Metabolic diversity and evolutionary history of the archaeal phylum ###Micrarchaeota### uncovered from a freshwater lake metagenome.</title>
        <authorList>
            <person name="Kadnikov V.V."/>
            <person name="Savvichev A.S."/>
            <person name="Mardanov A.V."/>
            <person name="Beletsky A.V."/>
            <person name="Chupakov A.V."/>
            <person name="Kokryatskaya N.M."/>
            <person name="Pimenov N.V."/>
            <person name="Ravin N.V."/>
        </authorList>
    </citation>
    <scope>NUCLEOTIDE SEQUENCE [LARGE SCALE GENOMIC DNA]</scope>
</reference>
<proteinExistence type="predicted"/>
<organism evidence="1 2">
    <name type="scientific">Fermentimicrarchaeum limneticum</name>
    <dbReference type="NCBI Taxonomy" id="2795018"/>
    <lineage>
        <taxon>Archaea</taxon>
        <taxon>Candidatus Micrarchaeota</taxon>
        <taxon>Candidatus Fermentimicrarchaeales</taxon>
        <taxon>Candidatus Fermentimicrarchaeaceae</taxon>
        <taxon>Candidatus Fermentimicrarchaeum</taxon>
    </lineage>
</organism>
<accession>A0A7D5XJK9</accession>
<evidence type="ECO:0000313" key="2">
    <source>
        <dbReference type="Proteomes" id="UP000510821"/>
    </source>
</evidence>
<evidence type="ECO:0000313" key="1">
    <source>
        <dbReference type="EMBL" id="QLJ52730.1"/>
    </source>
</evidence>
<gene>
    <name evidence="1" type="ORF">Sv326_0555</name>
</gene>
<sequence length="590" mass="68125">MKVEDKLLSSTFERKLREVNLIEMHYHLKKGGVRTVIENSVEALAAYGNFDSLNIGIIAGLGADHLDTRRHLKDSGGKNIGISYIDFPELGYSDRIFPNREIFLEQANRLKDKLLQVLQVEKYSPSNPLVLHIHNFSLGKNAVASAAVKLFTQESCERKYPVWILYHIHDFAENSRPDRLYALQHCTGREDKEFASFIMYPNERNVFYLVLNSSDYENVLELGISPKRVYLIPNSVNVEFFSSVPITKREKFKKQLVERIEEYAQSNGYEFDGSRKILLSPLRIMLRKNNLESILLLEVFNRINGDQYGLVITLDADSPNHILYSKKLKEFIKENSLPVVIGVGEELISKDYSRVRRGERVEAFNLVDLLHISDAIITTSVLEGFGFMYVEGLLANKLVVGRKIPYVCDSFEANGMRLDHLYTRIAIDVKWVSGGARRIVREYFKKINDLRKAYGLGISSLKKIERELRKKKFLKKKDRICIDFSDLSLEMQEEVFLKIRNDEKIFSEFLGLNPKIKQTAKLIKSKNIGLINYNKRVVEEKYSLNAMAKRLVNAIAIGNSNYRKNIRGRRIDNSKLIKKFLDMKVVKLLY</sequence>
<dbReference type="SUPFAM" id="SSF53756">
    <property type="entry name" value="UDP-Glycosyltransferase/glycogen phosphorylase"/>
    <property type="match status" value="1"/>
</dbReference>
<evidence type="ECO:0008006" key="3">
    <source>
        <dbReference type="Google" id="ProtNLM"/>
    </source>
</evidence>
<dbReference type="AlphaFoldDB" id="A0A7D5XJK9"/>
<protein>
    <recommendedName>
        <fullName evidence="3">Glycosyl transferase family 1 domain-containing protein</fullName>
    </recommendedName>
</protein>
<dbReference type="EMBL" id="CP058998">
    <property type="protein sequence ID" value="QLJ52730.1"/>
    <property type="molecule type" value="Genomic_DNA"/>
</dbReference>
<dbReference type="Gene3D" id="3.40.50.2000">
    <property type="entry name" value="Glycogen Phosphorylase B"/>
    <property type="match status" value="2"/>
</dbReference>
<dbReference type="Proteomes" id="UP000510821">
    <property type="component" value="Chromosome"/>
</dbReference>